<dbReference type="AlphaFoldDB" id="A0A834SPI2"/>
<comment type="caution">
    <text evidence="1">The sequence shown here is derived from an EMBL/GenBank/DDBJ whole genome shotgun (WGS) entry which is preliminary data.</text>
</comment>
<evidence type="ECO:0000313" key="2">
    <source>
        <dbReference type="Proteomes" id="UP000634136"/>
    </source>
</evidence>
<sequence length="52" mass="6017">MGTKDVCHKNDHTSIVAHSNKLRKCQRTKADKQERDMEKQPIHLWLESADAS</sequence>
<dbReference type="EMBL" id="JAAIUW010000013">
    <property type="protein sequence ID" value="KAF7804722.1"/>
    <property type="molecule type" value="Genomic_DNA"/>
</dbReference>
<proteinExistence type="predicted"/>
<protein>
    <submittedName>
        <fullName evidence="1">Uncharacterized protein</fullName>
    </submittedName>
</protein>
<organism evidence="1 2">
    <name type="scientific">Senna tora</name>
    <dbReference type="NCBI Taxonomy" id="362788"/>
    <lineage>
        <taxon>Eukaryota</taxon>
        <taxon>Viridiplantae</taxon>
        <taxon>Streptophyta</taxon>
        <taxon>Embryophyta</taxon>
        <taxon>Tracheophyta</taxon>
        <taxon>Spermatophyta</taxon>
        <taxon>Magnoliopsida</taxon>
        <taxon>eudicotyledons</taxon>
        <taxon>Gunneridae</taxon>
        <taxon>Pentapetalae</taxon>
        <taxon>rosids</taxon>
        <taxon>fabids</taxon>
        <taxon>Fabales</taxon>
        <taxon>Fabaceae</taxon>
        <taxon>Caesalpinioideae</taxon>
        <taxon>Cassia clade</taxon>
        <taxon>Senna</taxon>
    </lineage>
</organism>
<evidence type="ECO:0000313" key="1">
    <source>
        <dbReference type="EMBL" id="KAF7804722.1"/>
    </source>
</evidence>
<name>A0A834SPI2_9FABA</name>
<reference evidence="1" key="1">
    <citation type="submission" date="2020-09" db="EMBL/GenBank/DDBJ databases">
        <title>Genome-Enabled Discovery of Anthraquinone Biosynthesis in Senna tora.</title>
        <authorList>
            <person name="Kang S.-H."/>
            <person name="Pandey R.P."/>
            <person name="Lee C.-M."/>
            <person name="Sim J.-S."/>
            <person name="Jeong J.-T."/>
            <person name="Choi B.-S."/>
            <person name="Jung M."/>
            <person name="Ginzburg D."/>
            <person name="Zhao K."/>
            <person name="Won S.Y."/>
            <person name="Oh T.-J."/>
            <person name="Yu Y."/>
            <person name="Kim N.-H."/>
            <person name="Lee O.R."/>
            <person name="Lee T.-H."/>
            <person name="Bashyal P."/>
            <person name="Kim T.-S."/>
            <person name="Lee W.-H."/>
            <person name="Kawkins C."/>
            <person name="Kim C.-K."/>
            <person name="Kim J.S."/>
            <person name="Ahn B.O."/>
            <person name="Rhee S.Y."/>
            <person name="Sohng J.K."/>
        </authorList>
    </citation>
    <scope>NUCLEOTIDE SEQUENCE</scope>
    <source>
        <tissue evidence="1">Leaf</tissue>
    </source>
</reference>
<accession>A0A834SPI2</accession>
<gene>
    <name evidence="1" type="ORF">G2W53_043833</name>
</gene>
<keyword evidence="2" id="KW-1185">Reference proteome</keyword>
<dbReference type="Proteomes" id="UP000634136">
    <property type="component" value="Unassembled WGS sequence"/>
</dbReference>